<comment type="similarity">
    <text evidence="5">Belongs to the SsuE family. Isf subfamily.</text>
</comment>
<protein>
    <submittedName>
        <fullName evidence="7">Flavodoxin family protein</fullName>
    </submittedName>
</protein>
<evidence type="ECO:0000259" key="6">
    <source>
        <dbReference type="Pfam" id="PF03358"/>
    </source>
</evidence>
<proteinExistence type="inferred from homology"/>
<comment type="cofactor">
    <cofactor evidence="2">
        <name>[4Fe-4S] cluster</name>
        <dbReference type="ChEBI" id="CHEBI:49883"/>
    </cofactor>
</comment>
<feature type="domain" description="NADPH-dependent FMN reductase-like" evidence="6">
    <location>
        <begin position="14"/>
        <end position="133"/>
    </location>
</feature>
<dbReference type="Proteomes" id="UP000783037">
    <property type="component" value="Unassembled WGS sequence"/>
</dbReference>
<organism evidence="7 8">
    <name type="scientific">Methanobrevibacter thaueri</name>
    <dbReference type="NCBI Taxonomy" id="190975"/>
    <lineage>
        <taxon>Archaea</taxon>
        <taxon>Methanobacteriati</taxon>
        <taxon>Methanobacteriota</taxon>
        <taxon>Methanomada group</taxon>
        <taxon>Methanobacteria</taxon>
        <taxon>Methanobacteriales</taxon>
        <taxon>Methanobacteriaceae</taxon>
        <taxon>Methanobrevibacter</taxon>
    </lineage>
</organism>
<dbReference type="PANTHER" id="PTHR43278">
    <property type="entry name" value="NAD(P)H-DEPENDENT FMN-CONTAINING OXIDOREDUCTASE YWQN-RELATED"/>
    <property type="match status" value="1"/>
</dbReference>
<reference evidence="7" key="1">
    <citation type="submission" date="2019-04" db="EMBL/GenBank/DDBJ databases">
        <title>Evolution of Biomass-Degrading Anaerobic Consortia Revealed by Metagenomics.</title>
        <authorList>
            <person name="Peng X."/>
        </authorList>
    </citation>
    <scope>NUCLEOTIDE SEQUENCE</scope>
    <source>
        <strain evidence="7">SIG18</strain>
    </source>
</reference>
<evidence type="ECO:0000256" key="1">
    <source>
        <dbReference type="ARBA" id="ARBA00001917"/>
    </source>
</evidence>
<evidence type="ECO:0000256" key="3">
    <source>
        <dbReference type="ARBA" id="ARBA00022630"/>
    </source>
</evidence>
<dbReference type="SUPFAM" id="SSF52218">
    <property type="entry name" value="Flavoproteins"/>
    <property type="match status" value="1"/>
</dbReference>
<evidence type="ECO:0000256" key="4">
    <source>
        <dbReference type="ARBA" id="ARBA00022643"/>
    </source>
</evidence>
<dbReference type="AlphaFoldDB" id="A0A8T3VCI5"/>
<evidence type="ECO:0000313" key="7">
    <source>
        <dbReference type="EMBL" id="MBE6501677.1"/>
    </source>
</evidence>
<dbReference type="Pfam" id="PF03358">
    <property type="entry name" value="FMN_red"/>
    <property type="match status" value="1"/>
</dbReference>
<comment type="cofactor">
    <cofactor evidence="1">
        <name>FMN</name>
        <dbReference type="ChEBI" id="CHEBI:58210"/>
    </cofactor>
</comment>
<dbReference type="Gene3D" id="3.40.50.360">
    <property type="match status" value="1"/>
</dbReference>
<evidence type="ECO:0000313" key="8">
    <source>
        <dbReference type="Proteomes" id="UP000783037"/>
    </source>
</evidence>
<keyword evidence="3" id="KW-0285">Flavoprotein</keyword>
<dbReference type="GO" id="GO:0016491">
    <property type="term" value="F:oxidoreductase activity"/>
    <property type="evidence" value="ECO:0007669"/>
    <property type="project" value="InterPro"/>
</dbReference>
<dbReference type="PANTHER" id="PTHR43278:SF2">
    <property type="entry name" value="IRON-SULFUR FLAVOPROTEIN"/>
    <property type="match status" value="1"/>
</dbReference>
<keyword evidence="4" id="KW-0288">FMN</keyword>
<evidence type="ECO:0000256" key="2">
    <source>
        <dbReference type="ARBA" id="ARBA00001966"/>
    </source>
</evidence>
<gene>
    <name evidence="7" type="ORF">E7Z79_04475</name>
</gene>
<sequence length="181" mass="20459">MFQKLKDGLKMSKKVVVISSSPRKGGNSDTMCDEFVMGAMDAGNDVVKYFLDDIEFSSCKACYKCKTPEMKCFQEDQISEILDKMMEADVILYATPVYYYGMCGTLKMFFDRCYPIFRDLENKDYYIILAAGSSCGDTLAGIRNFIGFSKNPTEKEVFEVLGNVKSQNDQLKKAYDAGFNC</sequence>
<dbReference type="InterPro" id="IPR051796">
    <property type="entry name" value="ISF_SsuE-like"/>
</dbReference>
<dbReference type="EMBL" id="SUTK01000015">
    <property type="protein sequence ID" value="MBE6501677.1"/>
    <property type="molecule type" value="Genomic_DNA"/>
</dbReference>
<accession>A0A8T3VCI5</accession>
<evidence type="ECO:0000256" key="5">
    <source>
        <dbReference type="ARBA" id="ARBA00038292"/>
    </source>
</evidence>
<name>A0A8T3VCI5_9EURY</name>
<comment type="caution">
    <text evidence="7">The sequence shown here is derived from an EMBL/GenBank/DDBJ whole genome shotgun (WGS) entry which is preliminary data.</text>
</comment>
<dbReference type="InterPro" id="IPR005025">
    <property type="entry name" value="FMN_Rdtase-like_dom"/>
</dbReference>
<dbReference type="RefSeq" id="WP_303738780.1">
    <property type="nucleotide sequence ID" value="NZ_SUTK01000015.1"/>
</dbReference>
<dbReference type="InterPro" id="IPR029039">
    <property type="entry name" value="Flavoprotein-like_sf"/>
</dbReference>